<dbReference type="Pfam" id="PF00386">
    <property type="entry name" value="C1q"/>
    <property type="match status" value="1"/>
</dbReference>
<feature type="domain" description="C1q" evidence="8">
    <location>
        <begin position="111"/>
        <end position="241"/>
    </location>
</feature>
<dbReference type="InterPro" id="IPR008983">
    <property type="entry name" value="Tumour_necrosis_fac-like_dom"/>
</dbReference>
<dbReference type="GO" id="GO:0005581">
    <property type="term" value="C:collagen trimer"/>
    <property type="evidence" value="ECO:0007669"/>
    <property type="project" value="UniProtKB-KW"/>
</dbReference>
<proteinExistence type="predicted"/>
<evidence type="ECO:0000256" key="2">
    <source>
        <dbReference type="ARBA" id="ARBA00022525"/>
    </source>
</evidence>
<dbReference type="PANTHER" id="PTHR15427:SF29">
    <property type="entry name" value="COMPLEMENT C1Q SUBCOMPONENT SUBUNIT C"/>
    <property type="match status" value="1"/>
</dbReference>
<evidence type="ECO:0000256" key="5">
    <source>
        <dbReference type="ARBA" id="ARBA00023119"/>
    </source>
</evidence>
<dbReference type="OrthoDB" id="8964326at2759"/>
<dbReference type="Proteomes" id="UP000694620">
    <property type="component" value="Chromosome 9"/>
</dbReference>
<dbReference type="FunFam" id="2.60.120.40:FF:000001">
    <property type="entry name" value="Complement C1q B chain"/>
    <property type="match status" value="1"/>
</dbReference>
<evidence type="ECO:0000313" key="10">
    <source>
        <dbReference type="Proteomes" id="UP000694620"/>
    </source>
</evidence>
<keyword evidence="5" id="KW-0176">Collagen</keyword>
<dbReference type="InterPro" id="IPR008160">
    <property type="entry name" value="Collagen"/>
</dbReference>
<evidence type="ECO:0000313" key="9">
    <source>
        <dbReference type="Ensembl" id="ENSECRP00000019606.1"/>
    </source>
</evidence>
<dbReference type="PANTHER" id="PTHR15427">
    <property type="entry name" value="EMILIN ELASTIN MICROFIBRIL INTERFACE-LOCATED PROTEIN ELASTIN MICROFIBRIL INTERFACER"/>
    <property type="match status" value="1"/>
</dbReference>
<reference evidence="9" key="3">
    <citation type="submission" date="2025-09" db="UniProtKB">
        <authorList>
            <consortium name="Ensembl"/>
        </authorList>
    </citation>
    <scope>IDENTIFICATION</scope>
</reference>
<feature type="compositionally biased region" description="Basic and acidic residues" evidence="6">
    <location>
        <begin position="43"/>
        <end position="56"/>
    </location>
</feature>
<evidence type="ECO:0000259" key="8">
    <source>
        <dbReference type="PROSITE" id="PS50871"/>
    </source>
</evidence>
<dbReference type="Pfam" id="PF01391">
    <property type="entry name" value="Collagen"/>
    <property type="match status" value="1"/>
</dbReference>
<evidence type="ECO:0000256" key="7">
    <source>
        <dbReference type="SAM" id="SignalP"/>
    </source>
</evidence>
<keyword evidence="3" id="KW-0272">Extracellular matrix</keyword>
<feature type="chain" id="PRO_5034099442" evidence="7">
    <location>
        <begin position="23"/>
        <end position="241"/>
    </location>
</feature>
<dbReference type="SMART" id="SM00110">
    <property type="entry name" value="C1Q"/>
    <property type="match status" value="1"/>
</dbReference>
<accession>A0A8C4SQD2</accession>
<protein>
    <submittedName>
        <fullName evidence="9">Complement component 1, q subcomponent, C chain</fullName>
    </submittedName>
</protein>
<keyword evidence="2" id="KW-0964">Secreted</keyword>
<evidence type="ECO:0000256" key="3">
    <source>
        <dbReference type="ARBA" id="ARBA00022530"/>
    </source>
</evidence>
<evidence type="ECO:0000256" key="4">
    <source>
        <dbReference type="ARBA" id="ARBA00022729"/>
    </source>
</evidence>
<reference evidence="9" key="1">
    <citation type="submission" date="2021-06" db="EMBL/GenBank/DDBJ databases">
        <authorList>
            <consortium name="Wellcome Sanger Institute Data Sharing"/>
        </authorList>
    </citation>
    <scope>NUCLEOTIDE SEQUENCE [LARGE SCALE GENOMIC DNA]</scope>
</reference>
<dbReference type="InterPro" id="IPR050392">
    <property type="entry name" value="Collagen/C1q_domain"/>
</dbReference>
<dbReference type="PROSITE" id="PS50871">
    <property type="entry name" value="C1Q"/>
    <property type="match status" value="1"/>
</dbReference>
<gene>
    <name evidence="9" type="primary">C1QC</name>
    <name evidence="9" type="synonym">LOC114656897</name>
</gene>
<keyword evidence="10" id="KW-1185">Reference proteome</keyword>
<evidence type="ECO:0000256" key="6">
    <source>
        <dbReference type="SAM" id="MobiDB-lite"/>
    </source>
</evidence>
<dbReference type="GeneTree" id="ENSGT00940000161227"/>
<dbReference type="Gene3D" id="2.60.120.40">
    <property type="match status" value="1"/>
</dbReference>
<dbReference type="PRINTS" id="PR00007">
    <property type="entry name" value="COMPLEMNTC1Q"/>
</dbReference>
<dbReference type="InterPro" id="IPR001073">
    <property type="entry name" value="C1q_dom"/>
</dbReference>
<reference evidence="9" key="2">
    <citation type="submission" date="2025-08" db="UniProtKB">
        <authorList>
            <consortium name="Ensembl"/>
        </authorList>
    </citation>
    <scope>IDENTIFICATION</scope>
</reference>
<comment type="subcellular location">
    <subcellularLocation>
        <location evidence="1">Secreted</location>
        <location evidence="1">Extracellular space</location>
        <location evidence="1">Extracellular matrix</location>
    </subcellularLocation>
</comment>
<sequence length="241" mass="25279">MEASWVLLLSLVTLMLLPAIRGNTCPAPFGSPGLPGLPGMPGKDGRDGEKGEKGESGKPVVPGDAGQKGDQGSPGDPGVSGKIGRSGTPGISGSAGLPGPKGDKGESGNIKLTKRAAFSLTRTTSQYPARDSPIRFNHVITNENGDYNMDTGKFVCSISGSYYFVYHASSNGNLCVSIKKNGEKMASFCEHRVTEIQVSSGGLAIQLITGDEVWLEANDYNSMIGIKFQQSVFSGFLLFPD</sequence>
<feature type="region of interest" description="Disordered" evidence="6">
    <location>
        <begin position="29"/>
        <end position="110"/>
    </location>
</feature>
<organism evidence="9 10">
    <name type="scientific">Erpetoichthys calabaricus</name>
    <name type="common">Rope fish</name>
    <name type="synonym">Calamoichthys calabaricus</name>
    <dbReference type="NCBI Taxonomy" id="27687"/>
    <lineage>
        <taxon>Eukaryota</taxon>
        <taxon>Metazoa</taxon>
        <taxon>Chordata</taxon>
        <taxon>Craniata</taxon>
        <taxon>Vertebrata</taxon>
        <taxon>Euteleostomi</taxon>
        <taxon>Actinopterygii</taxon>
        <taxon>Polypteriformes</taxon>
        <taxon>Polypteridae</taxon>
        <taxon>Erpetoichthys</taxon>
    </lineage>
</organism>
<feature type="signal peptide" evidence="7">
    <location>
        <begin position="1"/>
        <end position="22"/>
    </location>
</feature>
<evidence type="ECO:0000256" key="1">
    <source>
        <dbReference type="ARBA" id="ARBA00004498"/>
    </source>
</evidence>
<name>A0A8C4SQD2_ERPCA</name>
<dbReference type="SUPFAM" id="SSF49842">
    <property type="entry name" value="TNF-like"/>
    <property type="match status" value="1"/>
</dbReference>
<dbReference type="AlphaFoldDB" id="A0A8C4SQD2"/>
<keyword evidence="4 7" id="KW-0732">Signal</keyword>
<dbReference type="Ensembl" id="ENSECRT00000020002.1">
    <property type="protein sequence ID" value="ENSECRP00000019606.1"/>
    <property type="gene ID" value="ENSECRG00000013111.1"/>
</dbReference>